<organism evidence="1 2">
    <name type="scientific">Undibacterium griseum</name>
    <dbReference type="NCBI Taxonomy" id="2762295"/>
    <lineage>
        <taxon>Bacteria</taxon>
        <taxon>Pseudomonadati</taxon>
        <taxon>Pseudomonadota</taxon>
        <taxon>Betaproteobacteria</taxon>
        <taxon>Burkholderiales</taxon>
        <taxon>Oxalobacteraceae</taxon>
        <taxon>Undibacterium</taxon>
    </lineage>
</organism>
<evidence type="ECO:0000313" key="2">
    <source>
        <dbReference type="Proteomes" id="UP000613113"/>
    </source>
</evidence>
<proteinExistence type="predicted"/>
<name>A0ABR6YN72_9BURK</name>
<dbReference type="RefSeq" id="WP_186862841.1">
    <property type="nucleotide sequence ID" value="NZ_JACOGC010000003.1"/>
</dbReference>
<keyword evidence="2" id="KW-1185">Reference proteome</keyword>
<dbReference type="Proteomes" id="UP000613113">
    <property type="component" value="Unassembled WGS sequence"/>
</dbReference>
<reference evidence="1 2" key="1">
    <citation type="submission" date="2020-08" db="EMBL/GenBank/DDBJ databases">
        <title>Novel species isolated from subtropical streams in China.</title>
        <authorList>
            <person name="Lu H."/>
        </authorList>
    </citation>
    <scope>NUCLEOTIDE SEQUENCE [LARGE SCALE GENOMIC DNA]</scope>
    <source>
        <strain evidence="1 2">FT31W</strain>
    </source>
</reference>
<protein>
    <submittedName>
        <fullName evidence="1">Uncharacterized protein</fullName>
    </submittedName>
</protein>
<evidence type="ECO:0000313" key="1">
    <source>
        <dbReference type="EMBL" id="MBC3885253.1"/>
    </source>
</evidence>
<gene>
    <name evidence="1" type="ORF">H8K27_08950</name>
</gene>
<comment type="caution">
    <text evidence="1">The sequence shown here is derived from an EMBL/GenBank/DDBJ whole genome shotgun (WGS) entry which is preliminary data.</text>
</comment>
<dbReference type="EMBL" id="JACOGC010000003">
    <property type="protein sequence ID" value="MBC3885253.1"/>
    <property type="molecule type" value="Genomic_DNA"/>
</dbReference>
<accession>A0ABR6YN72</accession>
<sequence>MTLTAEQIEQQMSNAAAGAFREGWDAVKVYAPAEFKKMAVQLASIADNVALYQLDPEQGYSAETGKILFRMQRTACESVLTAVSQLTLIAVQNALNGLMTVLSQVFGAALSMIL</sequence>